<evidence type="ECO:0000313" key="2">
    <source>
        <dbReference type="EMBL" id="MBC5998009.1"/>
    </source>
</evidence>
<proteinExistence type="predicted"/>
<dbReference type="PANTHER" id="PTHR40278:SF1">
    <property type="entry name" value="DNA UTILIZATION PROTEIN HOFN"/>
    <property type="match status" value="1"/>
</dbReference>
<dbReference type="EMBL" id="JACRWE010000009">
    <property type="protein sequence ID" value="MBC5998009.1"/>
    <property type="molecule type" value="Genomic_DNA"/>
</dbReference>
<dbReference type="PANTHER" id="PTHR40278">
    <property type="entry name" value="DNA UTILIZATION PROTEIN HOFN"/>
    <property type="match status" value="1"/>
</dbReference>
<gene>
    <name evidence="2" type="ORF">H8923_14705</name>
</gene>
<keyword evidence="1" id="KW-0472">Membrane</keyword>
<feature type="transmembrane region" description="Helical" evidence="1">
    <location>
        <begin position="21"/>
        <end position="42"/>
    </location>
</feature>
<dbReference type="RefSeq" id="WP_153972690.1">
    <property type="nucleotide sequence ID" value="NZ_JACRWE010000009.1"/>
</dbReference>
<keyword evidence="3" id="KW-1185">Reference proteome</keyword>
<reference evidence="2 3" key="1">
    <citation type="submission" date="2020-08" db="EMBL/GenBank/DDBJ databases">
        <authorList>
            <person name="Liu C."/>
            <person name="Sun Q."/>
        </authorList>
    </citation>
    <scope>NUCLEOTIDE SEQUENCE [LARGE SCALE GENOMIC DNA]</scope>
    <source>
        <strain evidence="2 3">NSJ-18</strain>
    </source>
</reference>
<dbReference type="Proteomes" id="UP000609849">
    <property type="component" value="Unassembled WGS sequence"/>
</dbReference>
<keyword evidence="1" id="KW-0812">Transmembrane</keyword>
<protein>
    <submittedName>
        <fullName evidence="2">PilN domain-containing protein</fullName>
    </submittedName>
</protein>
<dbReference type="Pfam" id="PF05137">
    <property type="entry name" value="PilN"/>
    <property type="match status" value="1"/>
</dbReference>
<evidence type="ECO:0000313" key="3">
    <source>
        <dbReference type="Proteomes" id="UP000609849"/>
    </source>
</evidence>
<comment type="caution">
    <text evidence="2">The sequence shown here is derived from an EMBL/GenBank/DDBJ whole genome shotgun (WGS) entry which is preliminary data.</text>
</comment>
<organism evidence="2 3">
    <name type="scientific">Romboutsia faecis</name>
    <dbReference type="NCBI Taxonomy" id="2764597"/>
    <lineage>
        <taxon>Bacteria</taxon>
        <taxon>Bacillati</taxon>
        <taxon>Bacillota</taxon>
        <taxon>Clostridia</taxon>
        <taxon>Peptostreptococcales</taxon>
        <taxon>Peptostreptococcaceae</taxon>
        <taxon>Romboutsia</taxon>
    </lineage>
</organism>
<accession>A0ABR7JT06</accession>
<keyword evidence="1" id="KW-1133">Transmembrane helix</keyword>
<sequence>MADINFFKHYEHLKKDSSDKYTYVTAGLVGALIIVSASINIAKIHLYNKEIEIYNSKLNAEDVQSKIKTAEEVNAKLDILSKYETQIDDVINSINTREVVSIDVIDKISSTVPSDVSFESMNISEGTVNIEAISNTRSSIGELENRLKKLDILQDVYVGTISENTSLEGMFAFNIKCTLKGGN</sequence>
<name>A0ABR7JT06_9FIRM</name>
<dbReference type="InterPro" id="IPR007813">
    <property type="entry name" value="PilN"/>
</dbReference>
<evidence type="ECO:0000256" key="1">
    <source>
        <dbReference type="SAM" id="Phobius"/>
    </source>
</evidence>
<dbReference type="InterPro" id="IPR052534">
    <property type="entry name" value="Extracell_DNA_Util/SecSys_Comp"/>
</dbReference>